<dbReference type="AlphaFoldDB" id="A0A182RK85"/>
<dbReference type="GO" id="GO:0005765">
    <property type="term" value="C:lysosomal membrane"/>
    <property type="evidence" value="ECO:0007669"/>
    <property type="project" value="UniProtKB-SubCell"/>
</dbReference>
<protein>
    <recommendedName>
        <fullName evidence="6">BLOC-1-related complex subunit 8 homolog</fullName>
    </recommendedName>
</protein>
<reference evidence="5" key="1">
    <citation type="submission" date="2020-05" db="UniProtKB">
        <authorList>
            <consortium name="EnsemblMetazoa"/>
        </authorList>
    </citation>
    <scope>IDENTIFICATION</scope>
    <source>
        <strain evidence="5">FUMOZ</strain>
    </source>
</reference>
<evidence type="ECO:0008006" key="6">
    <source>
        <dbReference type="Google" id="ProtNLM"/>
    </source>
</evidence>
<organism evidence="5">
    <name type="scientific">Anopheles funestus</name>
    <name type="common">African malaria mosquito</name>
    <dbReference type="NCBI Taxonomy" id="62324"/>
    <lineage>
        <taxon>Eukaryota</taxon>
        <taxon>Metazoa</taxon>
        <taxon>Ecdysozoa</taxon>
        <taxon>Arthropoda</taxon>
        <taxon>Hexapoda</taxon>
        <taxon>Insecta</taxon>
        <taxon>Pterygota</taxon>
        <taxon>Neoptera</taxon>
        <taxon>Endopterygota</taxon>
        <taxon>Diptera</taxon>
        <taxon>Nematocera</taxon>
        <taxon>Culicoidea</taxon>
        <taxon>Culicidae</taxon>
        <taxon>Anophelinae</taxon>
        <taxon>Anopheles</taxon>
    </lineage>
</organism>
<dbReference type="VEuPathDB" id="VectorBase:AFUN2_005454"/>
<dbReference type="InterPro" id="IPR019320">
    <property type="entry name" value="BORCS8"/>
</dbReference>
<proteinExistence type="inferred from homology"/>
<dbReference type="Pfam" id="PF10167">
    <property type="entry name" value="BORCS8"/>
    <property type="match status" value="1"/>
</dbReference>
<sequence length="140" mass="15938">MNQKVSTVNDPELQAKVKKTTEKISENMHIIANEPSLAFYRIQEHVRKVIPLIVDRRAEVVQLQQDLQGKCYDMEYAISAVKDIEAADTSLKNVQELLKNAIFLKQQLKYVESRRPKKDTNSSCVQEIFGTHHSGLAGLD</sequence>
<evidence type="ECO:0000256" key="2">
    <source>
        <dbReference type="ARBA" id="ARBA00010463"/>
    </source>
</evidence>
<dbReference type="PANTHER" id="PTHR21146">
    <property type="entry name" value="MEF2B PROTEIN"/>
    <property type="match status" value="1"/>
</dbReference>
<evidence type="ECO:0000256" key="4">
    <source>
        <dbReference type="ARBA" id="ARBA00023228"/>
    </source>
</evidence>
<comment type="subcellular location">
    <subcellularLocation>
        <location evidence="1">Lysosome membrane</location>
    </subcellularLocation>
</comment>
<dbReference type="STRING" id="62324.A0A182RK85"/>
<dbReference type="GO" id="GO:0099078">
    <property type="term" value="C:BORC complex"/>
    <property type="evidence" value="ECO:0007669"/>
    <property type="project" value="TreeGrafter"/>
</dbReference>
<dbReference type="VEuPathDB" id="VectorBase:AFUN006653"/>
<evidence type="ECO:0000256" key="3">
    <source>
        <dbReference type="ARBA" id="ARBA00023136"/>
    </source>
</evidence>
<dbReference type="EnsemblMetazoa" id="AFUN006653-RA">
    <property type="protein sequence ID" value="AFUN006653-PA"/>
    <property type="gene ID" value="AFUN006653"/>
</dbReference>
<name>A0A182RK85_ANOFN</name>
<keyword evidence="3" id="KW-0472">Membrane</keyword>
<keyword evidence="4" id="KW-0458">Lysosome</keyword>
<comment type="similarity">
    <text evidence="2">Belongs to the BORCS8 family.</text>
</comment>
<evidence type="ECO:0000313" key="5">
    <source>
        <dbReference type="EnsemblMetazoa" id="AFUN006653-PA"/>
    </source>
</evidence>
<accession>A0A182RK85</accession>
<dbReference type="PANTHER" id="PTHR21146:SF0">
    <property type="entry name" value="BLOC-1-RELATED COMPLEX SUBUNIT 8"/>
    <property type="match status" value="1"/>
</dbReference>
<evidence type="ECO:0000256" key="1">
    <source>
        <dbReference type="ARBA" id="ARBA00004656"/>
    </source>
</evidence>